<dbReference type="NCBIfam" id="NF003247">
    <property type="entry name" value="PRK04204.1-3"/>
    <property type="match status" value="1"/>
</dbReference>
<evidence type="ECO:0000259" key="7">
    <source>
        <dbReference type="Pfam" id="PF01137"/>
    </source>
</evidence>
<proteinExistence type="inferred from homology"/>
<dbReference type="GO" id="GO:0003963">
    <property type="term" value="F:RNA-3'-phosphate cyclase activity"/>
    <property type="evidence" value="ECO:0007669"/>
    <property type="project" value="UniProtKB-UniRule"/>
</dbReference>
<comment type="function">
    <text evidence="5">Catalyzes the conversion of 3'-phosphate to a 2',3'-cyclic phosphodiester at the end of RNA. The mechanism of action of the enzyme occurs in 3 steps: (A) adenylation of the enzyme by ATP; (B) transfer of adenylate to an RNA-N3'P to produce RNA-N3'PP5'A; (C) and attack of the adjacent 2'-hydroxyl on the 3'-phosphorus in the diester linkage to produce the cyclic end product. The biological role of this enzyme is unknown but it is likely to function in some aspects of cellular RNA processing.</text>
</comment>
<dbReference type="EMBL" id="CP063849">
    <property type="protein sequence ID" value="QOY92053.1"/>
    <property type="molecule type" value="Genomic_DNA"/>
</dbReference>
<name>A0A7S7NYC6_PALFE</name>
<evidence type="ECO:0000256" key="2">
    <source>
        <dbReference type="ARBA" id="ARBA00022598"/>
    </source>
</evidence>
<dbReference type="EC" id="6.5.1.4" evidence="5 6"/>
<comment type="subcellular location">
    <subcellularLocation>
        <location evidence="5">Cytoplasm</location>
    </subcellularLocation>
</comment>
<dbReference type="Proteomes" id="UP000593892">
    <property type="component" value="Chromosome"/>
</dbReference>
<feature type="domain" description="RNA 3'-terminal phosphate cyclase insert" evidence="8">
    <location>
        <begin position="184"/>
        <end position="272"/>
    </location>
</feature>
<dbReference type="InterPro" id="IPR036553">
    <property type="entry name" value="RPTC_insert"/>
</dbReference>
<keyword evidence="5" id="KW-0067">ATP-binding</keyword>
<dbReference type="GO" id="GO:0006396">
    <property type="term" value="P:RNA processing"/>
    <property type="evidence" value="ECO:0007669"/>
    <property type="project" value="UniProtKB-UniRule"/>
</dbReference>
<evidence type="ECO:0000256" key="1">
    <source>
        <dbReference type="ARBA" id="ARBA00009206"/>
    </source>
</evidence>
<dbReference type="Pfam" id="PF05189">
    <property type="entry name" value="RTC_insert"/>
    <property type="match status" value="1"/>
</dbReference>
<keyword evidence="5" id="KW-0963">Cytoplasm</keyword>
<dbReference type="AlphaFoldDB" id="A0A7S7NYC6"/>
<dbReference type="GO" id="GO:0005737">
    <property type="term" value="C:cytoplasm"/>
    <property type="evidence" value="ECO:0007669"/>
    <property type="project" value="UniProtKB-SubCell"/>
</dbReference>
<dbReference type="Gene3D" id="3.30.360.20">
    <property type="entry name" value="RNA 3'-terminal phosphate cyclase, insert domain"/>
    <property type="match status" value="1"/>
</dbReference>
<evidence type="ECO:0000259" key="8">
    <source>
        <dbReference type="Pfam" id="PF05189"/>
    </source>
</evidence>
<gene>
    <name evidence="5" type="primary">rtcA</name>
    <name evidence="9" type="ORF">IRI77_18520</name>
</gene>
<reference evidence="9 10" key="1">
    <citation type="submission" date="2020-10" db="EMBL/GenBank/DDBJ databases">
        <title>Complete genome sequence of Paludibaculum fermentans P105T, a facultatively anaerobic acidobacterium capable of dissimilatory Fe(III) reduction.</title>
        <authorList>
            <person name="Dedysh S.N."/>
            <person name="Beletsky A.V."/>
            <person name="Kulichevskaya I.S."/>
            <person name="Mardanov A.V."/>
            <person name="Ravin N.V."/>
        </authorList>
    </citation>
    <scope>NUCLEOTIDE SEQUENCE [LARGE SCALE GENOMIC DNA]</scope>
    <source>
        <strain evidence="9 10">P105</strain>
    </source>
</reference>
<dbReference type="KEGG" id="pfer:IRI77_18520"/>
<sequence>MIQIDGSFGEGGGQILRTALSLSLVTGRPIQIDNIRAGRERPGLLRQHLTAVLAAAEIGQAQVEGAVLGSTSIGFVPGPVKAGEYRFAVGSAGSGTLVFQTVLPALMLATSPSKLVIEGGTHNDAAPPFPFLERAFLPLVERMGPRVQVRLERPGFYPAGGGRFTAEILPTVRLKPLHLGERAEMTGRRVVAIVANLPRDIAEREVKTAARLLEWGPETQVIESTRESAGPGNVVMVEVESRAVTEIFTAFGKVGVSAERVAKVAVLDARAYLGSKAAVGEHLADQLLLPMALAGSGSFTAVKLNRHAQTNMEVIRRFLPVRFECSEAGGHVAVAVRPE</sequence>
<evidence type="ECO:0000313" key="10">
    <source>
        <dbReference type="Proteomes" id="UP000593892"/>
    </source>
</evidence>
<protein>
    <recommendedName>
        <fullName evidence="5 6">RNA 3'-terminal phosphate cyclase</fullName>
        <shortName evidence="5">RNA cyclase</shortName>
        <shortName evidence="5">RNA-3'-phosphate cyclase</shortName>
        <ecNumber evidence="5 6">6.5.1.4</ecNumber>
    </recommendedName>
</protein>
<dbReference type="Pfam" id="PF01137">
    <property type="entry name" value="RTC"/>
    <property type="match status" value="1"/>
</dbReference>
<dbReference type="HAMAP" id="MF_00200">
    <property type="entry name" value="RTC"/>
    <property type="match status" value="1"/>
</dbReference>
<dbReference type="InterPro" id="IPR013792">
    <property type="entry name" value="RNA3'P_cycl/enolpyr_Trfase_a/b"/>
</dbReference>
<dbReference type="PIRSF" id="PIRSF005378">
    <property type="entry name" value="RNA3'_term_phos_cycl_euk"/>
    <property type="match status" value="1"/>
</dbReference>
<feature type="active site" description="Tele-AMP-histidine intermediate" evidence="5">
    <location>
        <position position="307"/>
    </location>
</feature>
<feature type="domain" description="RNA 3'-terminal phosphate cyclase" evidence="7">
    <location>
        <begin position="9"/>
        <end position="324"/>
    </location>
</feature>
<evidence type="ECO:0000313" key="9">
    <source>
        <dbReference type="EMBL" id="QOY92053.1"/>
    </source>
</evidence>
<comment type="catalytic activity">
    <reaction evidence="4 5">
        <text>a 3'-end 3'-phospho-ribonucleotide-RNA + ATP = a 3'-end 2',3'-cyclophospho-ribonucleotide-RNA + AMP + diphosphate</text>
        <dbReference type="Rhea" id="RHEA:23976"/>
        <dbReference type="Rhea" id="RHEA-COMP:10463"/>
        <dbReference type="Rhea" id="RHEA-COMP:10464"/>
        <dbReference type="ChEBI" id="CHEBI:30616"/>
        <dbReference type="ChEBI" id="CHEBI:33019"/>
        <dbReference type="ChEBI" id="CHEBI:83062"/>
        <dbReference type="ChEBI" id="CHEBI:83064"/>
        <dbReference type="ChEBI" id="CHEBI:456215"/>
        <dbReference type="EC" id="6.5.1.4"/>
    </reaction>
</comment>
<dbReference type="PANTHER" id="PTHR11096">
    <property type="entry name" value="RNA 3' TERMINAL PHOSPHATE CYCLASE"/>
    <property type="match status" value="1"/>
</dbReference>
<dbReference type="InterPro" id="IPR000228">
    <property type="entry name" value="RNA3'_term_phos_cyc"/>
</dbReference>
<accession>A0A7S7NYC6</accession>
<dbReference type="PANTHER" id="PTHR11096:SF0">
    <property type="entry name" value="RNA 3'-TERMINAL PHOSPHATE CYCLASE"/>
    <property type="match status" value="1"/>
</dbReference>
<dbReference type="InterPro" id="IPR037136">
    <property type="entry name" value="RNA3'_phos_cyclase_dom_sf"/>
</dbReference>
<keyword evidence="3 5" id="KW-0547">Nucleotide-binding</keyword>
<keyword evidence="2 5" id="KW-0436">Ligase</keyword>
<feature type="binding site" evidence="5">
    <location>
        <begin position="282"/>
        <end position="286"/>
    </location>
    <ligand>
        <name>ATP</name>
        <dbReference type="ChEBI" id="CHEBI:30616"/>
    </ligand>
</feature>
<evidence type="ECO:0000256" key="4">
    <source>
        <dbReference type="ARBA" id="ARBA00024481"/>
    </source>
</evidence>
<keyword evidence="10" id="KW-1185">Reference proteome</keyword>
<organism evidence="9 10">
    <name type="scientific">Paludibaculum fermentans</name>
    <dbReference type="NCBI Taxonomy" id="1473598"/>
    <lineage>
        <taxon>Bacteria</taxon>
        <taxon>Pseudomonadati</taxon>
        <taxon>Acidobacteriota</taxon>
        <taxon>Terriglobia</taxon>
        <taxon>Bryobacterales</taxon>
        <taxon>Bryobacteraceae</taxon>
        <taxon>Paludibaculum</taxon>
    </lineage>
</organism>
<dbReference type="InterPro" id="IPR017770">
    <property type="entry name" value="RNA3'_term_phos_cyc_type_1"/>
</dbReference>
<evidence type="ECO:0000256" key="5">
    <source>
        <dbReference type="HAMAP-Rule" id="MF_00200"/>
    </source>
</evidence>
<dbReference type="SUPFAM" id="SSF52913">
    <property type="entry name" value="RNA 3'-terminal phosphate cyclase, RPTC, insert domain"/>
    <property type="match status" value="1"/>
</dbReference>
<evidence type="ECO:0000256" key="6">
    <source>
        <dbReference type="NCBIfam" id="TIGR03399"/>
    </source>
</evidence>
<dbReference type="InterPro" id="IPR013791">
    <property type="entry name" value="RNA3'-term_phos_cycl_insert"/>
</dbReference>
<dbReference type="NCBIfam" id="TIGR03399">
    <property type="entry name" value="RNA_3prim_cycl"/>
    <property type="match status" value="1"/>
</dbReference>
<feature type="binding site" evidence="5">
    <location>
        <position position="100"/>
    </location>
    <ligand>
        <name>ATP</name>
        <dbReference type="ChEBI" id="CHEBI:30616"/>
    </ligand>
</feature>
<dbReference type="RefSeq" id="WP_194453707.1">
    <property type="nucleotide sequence ID" value="NZ_CP063849.1"/>
</dbReference>
<comment type="similarity">
    <text evidence="1 5">Belongs to the RNA 3'-terminal cyclase family. Type 1 subfamily.</text>
</comment>
<dbReference type="NCBIfam" id="NF003246">
    <property type="entry name" value="PRK04204.1-2"/>
    <property type="match status" value="1"/>
</dbReference>
<evidence type="ECO:0000256" key="3">
    <source>
        <dbReference type="ARBA" id="ARBA00022741"/>
    </source>
</evidence>
<dbReference type="Gene3D" id="3.65.10.20">
    <property type="entry name" value="RNA 3'-terminal phosphate cyclase domain"/>
    <property type="match status" value="1"/>
</dbReference>
<dbReference type="SUPFAM" id="SSF55205">
    <property type="entry name" value="EPT/RTPC-like"/>
    <property type="match status" value="2"/>
</dbReference>
<dbReference type="GO" id="GO:0005524">
    <property type="term" value="F:ATP binding"/>
    <property type="evidence" value="ECO:0007669"/>
    <property type="project" value="UniProtKB-KW"/>
</dbReference>
<dbReference type="InterPro" id="IPR023797">
    <property type="entry name" value="RNA3'_phos_cyclase_dom"/>
</dbReference>